<dbReference type="OrthoDB" id="963478at2"/>
<name>A0A5M9RAU7_9GAMM</name>
<proteinExistence type="predicted"/>
<evidence type="ECO:0000256" key="1">
    <source>
        <dbReference type="SAM" id="MobiDB-lite"/>
    </source>
</evidence>
<sequence>MEITPDQKRAICTILVEQAGRRVRNTELTALCDDDTITAALDFLTRLIEIKHSEIAATQATELAELQSQNPQMVMGSLLSGSTLSALNNETAETEPAIPEIAVSDTPVEGSIEDNTEETEDDIAAKVADHIAAIFGDKSLFPEFSEPTETQDPQKNHSWLFENAETDDADLPPLGAFSEPAEKQDEMTEQPEATPEEIMAEPVEGTMTESEDKPAQPAAVVLSDIFSFTGAPSVPQSEPVNAPVIPEAAQSETPANTITMPVEESAEESTEETAEDTAAKVADHIAAIFGDKSLFPEFSEPTETQDPQKNRSWLFEDTETDDTDLPPFGAFSEPTEKQDEITEQPEATPEKIIAEPVEDTVTESEDKPGQPAAVVLSDIFSFTGAPIVPQSEPVNAPVIPEAAQSETPTDTITMPVEENAEESTEETTEDTAAKVSDHIASVFGDKSLFPEFSEPTETPVSQKNHSWLFEDTEADDTDLPPFGTFSEPTEKQDEMTEQPEATPEEIITEPVEDTVTESEDKPGQPAAVVLSDIFSFSGSPSVPQSEPVNAPVIPEAAQSETPTDTITMPVEESTEDTAEDTAAEVADHIASIFGDKSLFPEFPEPTEKHDQLKNHSWLFEDLDTDDSEIPAIGDLSADGSHMRSGAWLFDEPDTGTHSQSTPSAIPVTPVQPEPTGTTLFNSLPPTTKQQDNDLLAENWLFADDTDAADPKPWGLAALLAAGKSSGNNEDKPTATPAGPVFKDVTEDSKSVTAPENEPGSEHIHLPPADPADIITVHSDAQTDPLMPLAPQAPARPTIRIEVARARQNEPFNSPVTAMLHDGRQVTVLGIYFQSSIGLSFNERTSTLYGKPTESGEFSLRVVWELAPKRRFSTDVTFVVSPDPHCPPLPEIYASPAE</sequence>
<feature type="region of interest" description="Disordered" evidence="1">
    <location>
        <begin position="167"/>
        <end position="195"/>
    </location>
</feature>
<organism evidence="2 3">
    <name type="scientific">Morganella psychrotolerans</name>
    <dbReference type="NCBI Taxonomy" id="368603"/>
    <lineage>
        <taxon>Bacteria</taxon>
        <taxon>Pseudomonadati</taxon>
        <taxon>Pseudomonadota</taxon>
        <taxon>Gammaproteobacteria</taxon>
        <taxon>Enterobacterales</taxon>
        <taxon>Morganellaceae</taxon>
        <taxon>Morganella</taxon>
    </lineage>
</organism>
<dbReference type="RefSeq" id="WP_150384771.1">
    <property type="nucleotide sequence ID" value="NZ_BAAAFS010000001.1"/>
</dbReference>
<dbReference type="Proteomes" id="UP000322181">
    <property type="component" value="Unassembled WGS sequence"/>
</dbReference>
<dbReference type="EMBL" id="VXKB01000001">
    <property type="protein sequence ID" value="KAA8717741.1"/>
    <property type="molecule type" value="Genomic_DNA"/>
</dbReference>
<feature type="compositionally biased region" description="Polar residues" evidence="1">
    <location>
        <begin position="455"/>
        <end position="465"/>
    </location>
</feature>
<evidence type="ECO:0000313" key="3">
    <source>
        <dbReference type="Proteomes" id="UP000322181"/>
    </source>
</evidence>
<protein>
    <submittedName>
        <fullName evidence="2">Uncharacterized protein</fullName>
    </submittedName>
</protein>
<feature type="region of interest" description="Disordered" evidence="1">
    <location>
        <begin position="402"/>
        <end position="433"/>
    </location>
</feature>
<feature type="compositionally biased region" description="Acidic residues" evidence="1">
    <location>
        <begin position="418"/>
        <end position="429"/>
    </location>
</feature>
<feature type="region of interest" description="Disordered" evidence="1">
    <location>
        <begin position="724"/>
        <end position="769"/>
    </location>
</feature>
<gene>
    <name evidence="2" type="ORF">F4V73_07845</name>
</gene>
<feature type="region of interest" description="Disordered" evidence="1">
    <location>
        <begin position="318"/>
        <end position="369"/>
    </location>
</feature>
<accession>A0A5M9RAU7</accession>
<feature type="compositionally biased region" description="Acidic residues" evidence="1">
    <location>
        <begin position="502"/>
        <end position="517"/>
    </location>
</feature>
<feature type="region of interest" description="Disordered" evidence="1">
    <location>
        <begin position="446"/>
        <end position="523"/>
    </location>
</feature>
<reference evidence="2 3" key="1">
    <citation type="submission" date="2019-09" db="EMBL/GenBank/DDBJ databases">
        <title>Draft genome sequence of various Type strains from the CCUG.</title>
        <authorList>
            <person name="Pineiro-Iglesias B."/>
            <person name="Tunovic T."/>
            <person name="Unosson C."/>
            <person name="Inganas E."/>
            <person name="Ohlen M."/>
            <person name="Cardew S."/>
            <person name="Jensie-Markopoulos S."/>
            <person name="Salva-Serra F."/>
            <person name="Jaen-Luchoro D."/>
            <person name="Karlsson R."/>
            <person name="Svensson-Stadler L."/>
            <person name="Chun J."/>
            <person name="Moore E."/>
        </authorList>
    </citation>
    <scope>NUCLEOTIDE SEQUENCE [LARGE SCALE GENOMIC DNA]</scope>
    <source>
        <strain evidence="2 3">CCUG 53682T</strain>
    </source>
</reference>
<comment type="caution">
    <text evidence="2">The sequence shown here is derived from an EMBL/GenBank/DDBJ whole genome shotgun (WGS) entry which is preliminary data.</text>
</comment>
<dbReference type="AlphaFoldDB" id="A0A5M9RAU7"/>
<evidence type="ECO:0000313" key="2">
    <source>
        <dbReference type="EMBL" id="KAA8717741.1"/>
    </source>
</evidence>